<evidence type="ECO:0000256" key="3">
    <source>
        <dbReference type="ARBA" id="ARBA00023002"/>
    </source>
</evidence>
<dbReference type="Proteomes" id="UP000274843">
    <property type="component" value="Unassembled WGS sequence"/>
</dbReference>
<dbReference type="CDD" id="cd07100">
    <property type="entry name" value="ALDH_SSADH1_GabD1"/>
    <property type="match status" value="1"/>
</dbReference>
<comment type="similarity">
    <text evidence="1">Belongs to the aldehyde dehydrogenase family.</text>
</comment>
<dbReference type="RefSeq" id="WP_123687484.1">
    <property type="nucleotide sequence ID" value="NZ_RKHY01000002.1"/>
</dbReference>
<dbReference type="InterPro" id="IPR016160">
    <property type="entry name" value="Ald_DH_CS_CYS"/>
</dbReference>
<dbReference type="InterPro" id="IPR047110">
    <property type="entry name" value="GABD/Sad-like"/>
</dbReference>
<comment type="caution">
    <text evidence="5">The sequence shown here is derived from an EMBL/GenBank/DDBJ whole genome shotgun (WGS) entry which is preliminary data.</text>
</comment>
<dbReference type="FunFam" id="3.40.605.10:FF:000012">
    <property type="entry name" value="NAD-dependent succinate-semialdehyde dehydrogenase"/>
    <property type="match status" value="1"/>
</dbReference>
<keyword evidence="2" id="KW-0521">NADP</keyword>
<dbReference type="InterPro" id="IPR016162">
    <property type="entry name" value="Ald_DH_N"/>
</dbReference>
<dbReference type="GO" id="GO:0004777">
    <property type="term" value="F:succinate-semialdehyde dehydrogenase (NAD+) activity"/>
    <property type="evidence" value="ECO:0007669"/>
    <property type="project" value="TreeGrafter"/>
</dbReference>
<dbReference type="InterPro" id="IPR044148">
    <property type="entry name" value="ALDH_GabD1-like"/>
</dbReference>
<dbReference type="Gene3D" id="3.40.605.10">
    <property type="entry name" value="Aldehyde Dehydrogenase, Chain A, domain 1"/>
    <property type="match status" value="1"/>
</dbReference>
<name>A0A3N2G6L5_9PSEU</name>
<sequence length="457" mass="48424">MIVSTDPATGAELARFTPHTAAEVDAALDRAVAAQREWRVRPITERVELLRAIARVLRDGKEKYARLITAEMGKPVTEAEAEIEKCAVTCEHYAGHAPDYLADRPVASNATESAVVYDPLGVVLAIMPWNYPFWQFFRFAAPALAAGNGAILKHANNVPQCALAVEEVVREAGAPDGLFRTLLAEVPVVADLIADDRIAAVTLTGSTEVGAIVAAQAGAALKKQVLELGGSDPFIVLADADLAAAAATAVRARFINNGQSCVNGKRFLVEEAVAEEFAEAFTAAAAALRVGDPADPATEIGPMARANLRDALHDQVQRTVQAGATVRTGGAPVDGPGFFYQPTVLDHVRPGMAAFAEETFGPVAAIVRVRDAEEALTLANQTEFGLGAALWTRDLDRAREFARRIDAGAVFVNGLVASDARLPFGGIKKSGYGRELGAEGIREFVNVKTLWIGPVKP</sequence>
<dbReference type="GO" id="GO:0004030">
    <property type="term" value="F:aldehyde dehydrogenase [NAD(P)+] activity"/>
    <property type="evidence" value="ECO:0007669"/>
    <property type="project" value="InterPro"/>
</dbReference>
<dbReference type="InterPro" id="IPR016163">
    <property type="entry name" value="Ald_DH_C"/>
</dbReference>
<dbReference type="PANTHER" id="PTHR43217:SF1">
    <property type="entry name" value="SUCCINATE SEMIALDEHYDE DEHYDROGENASE [NAD(P)+] SAD"/>
    <property type="match status" value="1"/>
</dbReference>
<dbReference type="GeneID" id="301849072"/>
<reference evidence="5 6" key="1">
    <citation type="submission" date="2018-11" db="EMBL/GenBank/DDBJ databases">
        <title>Sequencing the genomes of 1000 actinobacteria strains.</title>
        <authorList>
            <person name="Klenk H.-P."/>
        </authorList>
    </citation>
    <scope>NUCLEOTIDE SEQUENCE [LARGE SCALE GENOMIC DNA]</scope>
    <source>
        <strain evidence="5 6">DSM 44348</strain>
    </source>
</reference>
<dbReference type="SUPFAM" id="SSF53720">
    <property type="entry name" value="ALDH-like"/>
    <property type="match status" value="1"/>
</dbReference>
<keyword evidence="6" id="KW-1185">Reference proteome</keyword>
<feature type="domain" description="Aldehyde dehydrogenase" evidence="4">
    <location>
        <begin position="4"/>
        <end position="449"/>
    </location>
</feature>
<protein>
    <submittedName>
        <fullName evidence="5">Succinate-semialdehyde dehydrogenase/glutarate-semialdehyde dehydrogenase</fullName>
    </submittedName>
</protein>
<dbReference type="PROSITE" id="PS00070">
    <property type="entry name" value="ALDEHYDE_DEHYDR_CYS"/>
    <property type="match status" value="1"/>
</dbReference>
<dbReference type="Pfam" id="PF00171">
    <property type="entry name" value="Aldedh"/>
    <property type="match status" value="1"/>
</dbReference>
<evidence type="ECO:0000313" key="6">
    <source>
        <dbReference type="Proteomes" id="UP000274843"/>
    </source>
</evidence>
<evidence type="ECO:0000256" key="2">
    <source>
        <dbReference type="ARBA" id="ARBA00022857"/>
    </source>
</evidence>
<keyword evidence="3" id="KW-0560">Oxidoreductase</keyword>
<organism evidence="5 6">
    <name type="scientific">Amycolatopsis thermoflava</name>
    <dbReference type="NCBI Taxonomy" id="84480"/>
    <lineage>
        <taxon>Bacteria</taxon>
        <taxon>Bacillati</taxon>
        <taxon>Actinomycetota</taxon>
        <taxon>Actinomycetes</taxon>
        <taxon>Pseudonocardiales</taxon>
        <taxon>Pseudonocardiaceae</taxon>
        <taxon>Amycolatopsis</taxon>
        <taxon>Amycolatopsis methanolica group</taxon>
    </lineage>
</organism>
<accession>A0A3N2G6L5</accession>
<dbReference type="PANTHER" id="PTHR43217">
    <property type="entry name" value="SUCCINATE SEMIALDEHYDE DEHYDROGENASE [NAD(P)+] SAD"/>
    <property type="match status" value="1"/>
</dbReference>
<proteinExistence type="inferred from homology"/>
<evidence type="ECO:0000313" key="5">
    <source>
        <dbReference type="EMBL" id="ROS32103.1"/>
    </source>
</evidence>
<evidence type="ECO:0000259" key="4">
    <source>
        <dbReference type="Pfam" id="PF00171"/>
    </source>
</evidence>
<dbReference type="InterPro" id="IPR015590">
    <property type="entry name" value="Aldehyde_DH_dom"/>
</dbReference>
<dbReference type="FunFam" id="3.40.309.10:FF:000010">
    <property type="entry name" value="Gamma-aminobutyraldehyde dehydrogenase"/>
    <property type="match status" value="1"/>
</dbReference>
<dbReference type="InterPro" id="IPR016161">
    <property type="entry name" value="Ald_DH/histidinol_DH"/>
</dbReference>
<evidence type="ECO:0000256" key="1">
    <source>
        <dbReference type="ARBA" id="ARBA00009986"/>
    </source>
</evidence>
<gene>
    <name evidence="5" type="ORF">EDD35_7846</name>
</gene>
<dbReference type="Gene3D" id="3.40.309.10">
    <property type="entry name" value="Aldehyde Dehydrogenase, Chain A, domain 2"/>
    <property type="match status" value="1"/>
</dbReference>
<dbReference type="AlphaFoldDB" id="A0A3N2G6L5"/>
<dbReference type="EMBL" id="RKHY01000002">
    <property type="protein sequence ID" value="ROS32103.1"/>
    <property type="molecule type" value="Genomic_DNA"/>
</dbReference>